<evidence type="ECO:0000259" key="3">
    <source>
        <dbReference type="Pfam" id="PF13581"/>
    </source>
</evidence>
<evidence type="ECO:0000313" key="5">
    <source>
        <dbReference type="Proteomes" id="UP000032545"/>
    </source>
</evidence>
<keyword evidence="1" id="KW-0418">Kinase</keyword>
<dbReference type="Proteomes" id="UP000032545">
    <property type="component" value="Unassembled WGS sequence"/>
</dbReference>
<keyword evidence="1" id="KW-0808">Transferase</keyword>
<dbReference type="EMBL" id="JYFN01000042">
    <property type="protein sequence ID" value="KJE21187.1"/>
    <property type="molecule type" value="Genomic_DNA"/>
</dbReference>
<keyword evidence="5" id="KW-1185">Reference proteome</keyword>
<feature type="compositionally biased region" description="Basic and acidic residues" evidence="2">
    <location>
        <begin position="166"/>
        <end position="178"/>
    </location>
</feature>
<feature type="region of interest" description="Disordered" evidence="2">
    <location>
        <begin position="165"/>
        <end position="196"/>
    </location>
</feature>
<feature type="domain" description="Histidine kinase/HSP90-like ATPase" evidence="3">
    <location>
        <begin position="44"/>
        <end position="156"/>
    </location>
</feature>
<dbReference type="PANTHER" id="PTHR35526">
    <property type="entry name" value="ANTI-SIGMA-F FACTOR RSBW-RELATED"/>
    <property type="match status" value="1"/>
</dbReference>
<dbReference type="InterPro" id="IPR003594">
    <property type="entry name" value="HATPase_dom"/>
</dbReference>
<dbReference type="AlphaFoldDB" id="A0A0D8BCR1"/>
<dbReference type="InterPro" id="IPR050267">
    <property type="entry name" value="Anti-sigma-factor_SerPK"/>
</dbReference>
<dbReference type="GO" id="GO:0004674">
    <property type="term" value="F:protein serine/threonine kinase activity"/>
    <property type="evidence" value="ECO:0007669"/>
    <property type="project" value="UniProtKB-KW"/>
</dbReference>
<dbReference type="SUPFAM" id="SSF55874">
    <property type="entry name" value="ATPase domain of HSP90 chaperone/DNA topoisomerase II/histidine kinase"/>
    <property type="match status" value="1"/>
</dbReference>
<reference evidence="5" key="1">
    <citation type="submission" date="2015-02" db="EMBL/GenBank/DDBJ databases">
        <title>Draft Genome of Frankia sp. CpI1-S.</title>
        <authorList>
            <person name="Oshone R.T."/>
            <person name="Ngom M."/>
            <person name="Ghodhbane-Gtari F."/>
            <person name="Gtari M."/>
            <person name="Morris K."/>
            <person name="Thomas K."/>
            <person name="Sen A."/>
            <person name="Tisa L.S."/>
        </authorList>
    </citation>
    <scope>NUCLEOTIDE SEQUENCE [LARGE SCALE GENOMIC DNA]</scope>
    <source>
        <strain evidence="5">CpI1-S</strain>
    </source>
</reference>
<dbReference type="OrthoDB" id="3215042at2"/>
<gene>
    <name evidence="4" type="ORF">FF36_04527</name>
</gene>
<dbReference type="Pfam" id="PF13581">
    <property type="entry name" value="HATPase_c_2"/>
    <property type="match status" value="1"/>
</dbReference>
<dbReference type="PANTHER" id="PTHR35526:SF3">
    <property type="entry name" value="ANTI-SIGMA-F FACTOR RSBW"/>
    <property type="match status" value="1"/>
</dbReference>
<dbReference type="CDD" id="cd16936">
    <property type="entry name" value="HATPase_RsbW-like"/>
    <property type="match status" value="1"/>
</dbReference>
<sequence length="220" mass="23460">MSHLPPAAAPFAVPTAVTSTGFRTTPSRPTTGHVAVARLLPCDAAVPVVRAEAVETLTAWSVDGQAVEVAALVLSELVTNSVRASRPEDEFVAVRLSTASGDVLVEVWSRPDVPLPTVQRPDEDSETGRGLGLVEALTDRWGSYRATSGGIVVWARFPGAIVPVQRRRDEPPLPERTPRPVPEPTAAPARAPGLPDITFSTDPAVVARVAERLRALDPWY</sequence>
<dbReference type="PATRIC" id="fig|1502723.3.peg.4468"/>
<proteinExistence type="predicted"/>
<keyword evidence="1" id="KW-0723">Serine/threonine-protein kinase</keyword>
<evidence type="ECO:0000256" key="2">
    <source>
        <dbReference type="SAM" id="MobiDB-lite"/>
    </source>
</evidence>
<organism evidence="4 5">
    <name type="scientific">Frankia torreyi</name>
    <dbReference type="NCBI Taxonomy" id="1856"/>
    <lineage>
        <taxon>Bacteria</taxon>
        <taxon>Bacillati</taxon>
        <taxon>Actinomycetota</taxon>
        <taxon>Actinomycetes</taxon>
        <taxon>Frankiales</taxon>
        <taxon>Frankiaceae</taxon>
        <taxon>Frankia</taxon>
    </lineage>
</organism>
<evidence type="ECO:0000313" key="4">
    <source>
        <dbReference type="EMBL" id="KJE21187.1"/>
    </source>
</evidence>
<dbReference type="Gene3D" id="3.30.565.10">
    <property type="entry name" value="Histidine kinase-like ATPase, C-terminal domain"/>
    <property type="match status" value="1"/>
</dbReference>
<accession>A0A0D8BCR1</accession>
<dbReference type="InterPro" id="IPR036890">
    <property type="entry name" value="HATPase_C_sf"/>
</dbReference>
<protein>
    <submittedName>
        <fullName evidence="4">Anti-sigma regulatory factor (Ser/Thr protein kinase)</fullName>
    </submittedName>
</protein>
<evidence type="ECO:0000256" key="1">
    <source>
        <dbReference type="ARBA" id="ARBA00022527"/>
    </source>
</evidence>
<comment type="caution">
    <text evidence="4">The sequence shown here is derived from an EMBL/GenBank/DDBJ whole genome shotgun (WGS) entry which is preliminary data.</text>
</comment>
<reference evidence="4 5" key="2">
    <citation type="journal article" date="2016" name="Genome Announc.">
        <title>Permanent Draft Genome Sequences for Two Variants of Frankia sp. Strain CpI1, the First Frankia Strain Isolated from Root Nodules of Comptonia peregrina.</title>
        <authorList>
            <person name="Oshone R."/>
            <person name="Hurst S.G.IV."/>
            <person name="Abebe-Akele F."/>
            <person name="Simpson S."/>
            <person name="Morris K."/>
            <person name="Thomas W.K."/>
            <person name="Tisa L.S."/>
        </authorList>
    </citation>
    <scope>NUCLEOTIDE SEQUENCE [LARGE SCALE GENOMIC DNA]</scope>
    <source>
        <strain evidence="5">CpI1-S</strain>
    </source>
</reference>
<name>A0A0D8BCR1_9ACTN</name>